<dbReference type="Proteomes" id="UP000058305">
    <property type="component" value="Chromosome"/>
</dbReference>
<keyword evidence="1" id="KW-0472">Membrane</keyword>
<dbReference type="KEGG" id="mvd:AWU67_03795"/>
<proteinExistence type="predicted"/>
<evidence type="ECO:0008006" key="4">
    <source>
        <dbReference type="Google" id="ProtNLM"/>
    </source>
</evidence>
<accession>A0A0Y0P7V2</accession>
<evidence type="ECO:0000313" key="3">
    <source>
        <dbReference type="Proteomes" id="UP000058305"/>
    </source>
</evidence>
<sequence>MSISSLVLGIGSIFAGWTFVMPVAGLVLGILALRREPASRTMAIWGVAVNGVVLLGGLLAGLGALLFGLIALPFAFLPFAMF</sequence>
<reference evidence="2 3" key="1">
    <citation type="journal article" date="2016" name="J. Biotechnol.">
        <title>First complete genome sequence of a species in the genus Microterricola, an extremophilic cold active enzyme producing bacterial strain ERGS5:02 isolated from Sikkim Himalaya.</title>
        <authorList>
            <person name="Himanshu"/>
            <person name="Swarnkar M.K."/>
            <person name="Singh D."/>
            <person name="Kumar R."/>
        </authorList>
    </citation>
    <scope>NUCLEOTIDE SEQUENCE [LARGE SCALE GENOMIC DNA]</scope>
    <source>
        <strain evidence="2 3">ERGS5:02</strain>
    </source>
</reference>
<dbReference type="EMBL" id="CP014145">
    <property type="protein sequence ID" value="AMB60324.1"/>
    <property type="molecule type" value="Genomic_DNA"/>
</dbReference>
<keyword evidence="1" id="KW-0812">Transmembrane</keyword>
<keyword evidence="1" id="KW-1133">Transmembrane helix</keyword>
<evidence type="ECO:0000256" key="1">
    <source>
        <dbReference type="SAM" id="Phobius"/>
    </source>
</evidence>
<protein>
    <recommendedName>
        <fullName evidence="4">DUF4190 domain-containing protein</fullName>
    </recommendedName>
</protein>
<dbReference type="AlphaFoldDB" id="A0A0Y0P7V2"/>
<dbReference type="OrthoDB" id="4794509at2"/>
<feature type="transmembrane region" description="Helical" evidence="1">
    <location>
        <begin position="6"/>
        <end position="31"/>
    </location>
</feature>
<evidence type="ECO:0000313" key="2">
    <source>
        <dbReference type="EMBL" id="AMB60324.1"/>
    </source>
</evidence>
<name>A0A0Y0P7V2_9MICO</name>
<organism evidence="2 3">
    <name type="scientific">Microterricola viridarii</name>
    <dbReference type="NCBI Taxonomy" id="412690"/>
    <lineage>
        <taxon>Bacteria</taxon>
        <taxon>Bacillati</taxon>
        <taxon>Actinomycetota</taxon>
        <taxon>Actinomycetes</taxon>
        <taxon>Micrococcales</taxon>
        <taxon>Microbacteriaceae</taxon>
        <taxon>Microterricola</taxon>
    </lineage>
</organism>
<reference evidence="3" key="2">
    <citation type="submission" date="2016-01" db="EMBL/GenBank/DDBJ databases">
        <title>First complete genome sequence of a species in the genus Microterricola, an extremophilic cold active enzyme producing strain ERGS5:02 isolated from Sikkim Himalaya.</title>
        <authorList>
            <person name="Kumar R."/>
            <person name="Singh D."/>
            <person name="Swarnkar M.K."/>
        </authorList>
    </citation>
    <scope>NUCLEOTIDE SEQUENCE [LARGE SCALE GENOMIC DNA]</scope>
    <source>
        <strain evidence="3">ERGS5:02</strain>
    </source>
</reference>
<keyword evidence="3" id="KW-1185">Reference proteome</keyword>
<gene>
    <name evidence="2" type="ORF">AWU67_03795</name>
</gene>
<feature type="transmembrane region" description="Helical" evidence="1">
    <location>
        <begin position="43"/>
        <end position="76"/>
    </location>
</feature>